<dbReference type="PROSITE" id="PS50110">
    <property type="entry name" value="RESPONSE_REGULATORY"/>
    <property type="match status" value="1"/>
</dbReference>
<keyword evidence="1" id="KW-0597">Phosphoprotein</keyword>
<dbReference type="PANTHER" id="PTHR37299:SF1">
    <property type="entry name" value="STAGE 0 SPORULATION PROTEIN A HOMOLOG"/>
    <property type="match status" value="1"/>
</dbReference>
<dbReference type="RefSeq" id="WP_091872505.1">
    <property type="nucleotide sequence ID" value="NZ_FNAO01000009.1"/>
</dbReference>
<evidence type="ECO:0000313" key="4">
    <source>
        <dbReference type="EMBL" id="SDE96527.1"/>
    </source>
</evidence>
<feature type="modified residue" description="4-aspartylphosphate" evidence="1">
    <location>
        <position position="55"/>
    </location>
</feature>
<accession>A0A1G7H7V6</accession>
<evidence type="ECO:0000259" key="3">
    <source>
        <dbReference type="PROSITE" id="PS50930"/>
    </source>
</evidence>
<evidence type="ECO:0000259" key="2">
    <source>
        <dbReference type="PROSITE" id="PS50110"/>
    </source>
</evidence>
<dbReference type="InterPro" id="IPR011006">
    <property type="entry name" value="CheY-like_superfamily"/>
</dbReference>
<protein>
    <submittedName>
        <fullName evidence="4">Two component transcriptional regulator, LytTR family</fullName>
    </submittedName>
</protein>
<evidence type="ECO:0000313" key="5">
    <source>
        <dbReference type="Proteomes" id="UP000199109"/>
    </source>
</evidence>
<dbReference type="InterPro" id="IPR001789">
    <property type="entry name" value="Sig_transdc_resp-reg_receiver"/>
</dbReference>
<feature type="domain" description="HTH LytTR-type" evidence="3">
    <location>
        <begin position="144"/>
        <end position="244"/>
    </location>
</feature>
<dbReference type="STRING" id="641691.SAMN05421636_10948"/>
<feature type="domain" description="Response regulatory" evidence="2">
    <location>
        <begin position="3"/>
        <end position="116"/>
    </location>
</feature>
<dbReference type="PROSITE" id="PS50930">
    <property type="entry name" value="HTH_LYTTR"/>
    <property type="match status" value="1"/>
</dbReference>
<dbReference type="InterPro" id="IPR007492">
    <property type="entry name" value="LytTR_DNA-bd_dom"/>
</dbReference>
<dbReference type="Pfam" id="PF04397">
    <property type="entry name" value="LytTR"/>
    <property type="match status" value="1"/>
</dbReference>
<organism evidence="4 5">
    <name type="scientific">Pricia antarctica</name>
    <dbReference type="NCBI Taxonomy" id="641691"/>
    <lineage>
        <taxon>Bacteria</taxon>
        <taxon>Pseudomonadati</taxon>
        <taxon>Bacteroidota</taxon>
        <taxon>Flavobacteriia</taxon>
        <taxon>Flavobacteriales</taxon>
        <taxon>Flavobacteriaceae</taxon>
        <taxon>Pricia</taxon>
    </lineage>
</organism>
<dbReference type="PANTHER" id="PTHR37299">
    <property type="entry name" value="TRANSCRIPTIONAL REGULATOR-RELATED"/>
    <property type="match status" value="1"/>
</dbReference>
<name>A0A1G7H7V6_9FLAO</name>
<dbReference type="SUPFAM" id="SSF52172">
    <property type="entry name" value="CheY-like"/>
    <property type="match status" value="1"/>
</dbReference>
<dbReference type="Gene3D" id="2.40.50.1020">
    <property type="entry name" value="LytTr DNA-binding domain"/>
    <property type="match status" value="1"/>
</dbReference>
<dbReference type="GO" id="GO:0003677">
    <property type="term" value="F:DNA binding"/>
    <property type="evidence" value="ECO:0007669"/>
    <property type="project" value="InterPro"/>
</dbReference>
<reference evidence="4 5" key="1">
    <citation type="submission" date="2016-10" db="EMBL/GenBank/DDBJ databases">
        <authorList>
            <person name="de Groot N.N."/>
        </authorList>
    </citation>
    <scope>NUCLEOTIDE SEQUENCE [LARGE SCALE GENOMIC DNA]</scope>
    <source>
        <strain evidence="4 5">DSM 23421</strain>
    </source>
</reference>
<dbReference type="GO" id="GO:0000156">
    <property type="term" value="F:phosphorelay response regulator activity"/>
    <property type="evidence" value="ECO:0007669"/>
    <property type="project" value="InterPro"/>
</dbReference>
<dbReference type="SMART" id="SM00448">
    <property type="entry name" value="REC"/>
    <property type="match status" value="1"/>
</dbReference>
<dbReference type="OrthoDB" id="2168082at2"/>
<dbReference type="Proteomes" id="UP000199109">
    <property type="component" value="Unassembled WGS sequence"/>
</dbReference>
<dbReference type="InterPro" id="IPR046947">
    <property type="entry name" value="LytR-like"/>
</dbReference>
<dbReference type="Gene3D" id="3.40.50.2300">
    <property type="match status" value="1"/>
</dbReference>
<dbReference type="EMBL" id="FNAO01000009">
    <property type="protein sequence ID" value="SDE96527.1"/>
    <property type="molecule type" value="Genomic_DNA"/>
</dbReference>
<dbReference type="Pfam" id="PF00072">
    <property type="entry name" value="Response_reg"/>
    <property type="match status" value="1"/>
</dbReference>
<gene>
    <name evidence="4" type="ORF">SAMN05421636_10948</name>
</gene>
<dbReference type="AlphaFoldDB" id="A0A1G7H7V6"/>
<evidence type="ECO:0000256" key="1">
    <source>
        <dbReference type="PROSITE-ProRule" id="PRU00169"/>
    </source>
</evidence>
<dbReference type="SMART" id="SM00850">
    <property type="entry name" value="LytTR"/>
    <property type="match status" value="1"/>
</dbReference>
<keyword evidence="5" id="KW-1185">Reference proteome</keyword>
<sequence>MLEAVIVDDEKKALQSLTWELTNFSDEIHVEASFTDPFEALAYLEKYTPDCLFLDIEMPTMDGFQFIQKLTNKNFPVVITTAYNQYAIKALKNEAIDYLLKPIDSDDLKDTIAKIKKYNAKNFTAERLEKILLNFNANAIHKKITFNTDGKLVFLDSDDILYAESDGNYSTIYLVDGHKMVLTKKLKEVNELLPDDSFFRIHNSYIINLSKIKEFLKTDGYVVLKSNHKIPVSRQKKSGFLDML</sequence>
<proteinExistence type="predicted"/>